<evidence type="ECO:0000313" key="1">
    <source>
        <dbReference type="EMBL" id="MBC3934544.1"/>
    </source>
</evidence>
<comment type="caution">
    <text evidence="1">The sequence shown here is derived from an EMBL/GenBank/DDBJ whole genome shotgun (WGS) entry which is preliminary data.</text>
</comment>
<name>A0A923HYK7_9BURK</name>
<dbReference type="AlphaFoldDB" id="A0A923HYK7"/>
<sequence length="74" mass="7664">MVRLDEGEPGLDYVGGNAAYAAGCGAVGSVLLRRAMSVAAQAGVSQPNLTSRRVNEVLVGAMQIGARRSVRQYA</sequence>
<accession>A0A923HYK7</accession>
<protein>
    <submittedName>
        <fullName evidence="1">Uncharacterized protein</fullName>
    </submittedName>
</protein>
<evidence type="ECO:0000313" key="2">
    <source>
        <dbReference type="Proteomes" id="UP000612361"/>
    </source>
</evidence>
<proteinExistence type="predicted"/>
<organism evidence="1 2">
    <name type="scientific">Undibacterium rugosum</name>
    <dbReference type="NCBI Taxonomy" id="2762291"/>
    <lineage>
        <taxon>Bacteria</taxon>
        <taxon>Pseudomonadati</taxon>
        <taxon>Pseudomonadota</taxon>
        <taxon>Betaproteobacteria</taxon>
        <taxon>Burkholderiales</taxon>
        <taxon>Oxalobacteraceae</taxon>
        <taxon>Undibacterium</taxon>
    </lineage>
</organism>
<reference evidence="1" key="1">
    <citation type="submission" date="2020-08" db="EMBL/GenBank/DDBJ databases">
        <title>Novel species isolated from subtropical streams in China.</title>
        <authorList>
            <person name="Lu H."/>
        </authorList>
    </citation>
    <scope>NUCLEOTIDE SEQUENCE</scope>
    <source>
        <strain evidence="1">CY7W</strain>
    </source>
</reference>
<dbReference type="Proteomes" id="UP000612361">
    <property type="component" value="Unassembled WGS sequence"/>
</dbReference>
<dbReference type="EMBL" id="JACOGG010000003">
    <property type="protein sequence ID" value="MBC3934544.1"/>
    <property type="molecule type" value="Genomic_DNA"/>
</dbReference>
<gene>
    <name evidence="1" type="ORF">H8K47_04165</name>
</gene>
<keyword evidence="2" id="KW-1185">Reference proteome</keyword>